<evidence type="ECO:0000256" key="2">
    <source>
        <dbReference type="ARBA" id="ARBA00010792"/>
    </source>
</evidence>
<comment type="subcellular location">
    <subcellularLocation>
        <location evidence="1">Cell membrane</location>
        <topology evidence="1">Multi-pass membrane protein</topology>
    </subcellularLocation>
</comment>
<feature type="transmembrane region" description="Helical" evidence="7">
    <location>
        <begin position="240"/>
        <end position="261"/>
    </location>
</feature>
<keyword evidence="6 7" id="KW-0472">Membrane</keyword>
<keyword evidence="5 7" id="KW-1133">Transmembrane helix</keyword>
<dbReference type="Pfam" id="PF09335">
    <property type="entry name" value="VTT_dom"/>
    <property type="match status" value="1"/>
</dbReference>
<dbReference type="InterPro" id="IPR032818">
    <property type="entry name" value="DedA-like"/>
</dbReference>
<dbReference type="EMBL" id="MSDQ01000004">
    <property type="protein sequence ID" value="OLO12916.1"/>
    <property type="molecule type" value="Genomic_DNA"/>
</dbReference>
<keyword evidence="10" id="KW-1185">Reference proteome</keyword>
<keyword evidence="4 7" id="KW-0812">Transmembrane</keyword>
<dbReference type="GO" id="GO:0005886">
    <property type="term" value="C:plasma membrane"/>
    <property type="evidence" value="ECO:0007669"/>
    <property type="project" value="UniProtKB-SubCell"/>
</dbReference>
<protein>
    <submittedName>
        <fullName evidence="9">PA-phosphatase</fullName>
    </submittedName>
</protein>
<dbReference type="Pfam" id="PF01569">
    <property type="entry name" value="PAP2"/>
    <property type="match status" value="1"/>
</dbReference>
<feature type="transmembrane region" description="Helical" evidence="7">
    <location>
        <begin position="179"/>
        <end position="198"/>
    </location>
</feature>
<dbReference type="PANTHER" id="PTHR30353">
    <property type="entry name" value="INNER MEMBRANE PROTEIN DEDA-RELATED"/>
    <property type="match status" value="1"/>
</dbReference>
<evidence type="ECO:0000256" key="3">
    <source>
        <dbReference type="ARBA" id="ARBA00022475"/>
    </source>
</evidence>
<feature type="transmembrane region" description="Helical" evidence="7">
    <location>
        <begin position="139"/>
        <end position="159"/>
    </location>
</feature>
<dbReference type="InterPro" id="IPR036938">
    <property type="entry name" value="PAP2/HPO_sf"/>
</dbReference>
<dbReference type="CDD" id="cd03392">
    <property type="entry name" value="PAP2_like_2"/>
    <property type="match status" value="1"/>
</dbReference>
<feature type="domain" description="Phosphatidic acid phosphatase type 2/haloperoxidase" evidence="8">
    <location>
        <begin position="322"/>
        <end position="432"/>
    </location>
</feature>
<evidence type="ECO:0000313" key="10">
    <source>
        <dbReference type="Proteomes" id="UP000186806"/>
    </source>
</evidence>
<evidence type="ECO:0000256" key="7">
    <source>
        <dbReference type="SAM" id="Phobius"/>
    </source>
</evidence>
<reference evidence="9 10" key="1">
    <citation type="submission" date="2016-12" db="EMBL/GenBank/DDBJ databases">
        <title>Draft genome sequences of strains Salinicola socius SMB35, Salinicola sp. MH3R3-1 and Chromohalobacter sp. SMB17 from the Verkhnekamsk potash mining region of Russia.</title>
        <authorList>
            <person name="Mavrodi D.V."/>
            <person name="Olsson B.E."/>
            <person name="Korsakova E.S."/>
            <person name="Pyankova A."/>
            <person name="Mavrodi O.V."/>
            <person name="Plotnikova E.G."/>
        </authorList>
    </citation>
    <scope>NUCLEOTIDE SEQUENCE [LARGE SCALE GENOMIC DNA]</scope>
    <source>
        <strain evidence="9 10">SMB17</strain>
    </source>
</reference>
<dbReference type="STRING" id="223900.GCA_000821045_02448"/>
<sequence length="469" mass="51704">MNVTEWLYQFSPSPTLLILIVLLVALLESLAVVGLLVPGIVLLTAAASLAGHQHLPLPVLLAAAFAGATLGDGLSFWLGYSQRERVHRLWPFTRHPEWLARGIDFFKRYGDFSILIGRFVGPVRPIVPMVAGMLHMPTWRFAAVNIASALLWAPAYLLPGYLLGHSWDKLLALPASSERWLVTLGLMLITLGIGFSWLRHQLGRGGWVYMRLARFSRATPRRRRLWLALGAAHPRNEIPLASLALLVASLVALCGWTLWVLEHPTPALPMDRQIQALLAPLSGSWLGEFSTFMALSGDLLGIMALTMPWLVWLLFSRRIAAFLHISSALVGVGFANLVFKHLAGRARPDTPDYLMGSFSYPSAHTSTSIVLIGLAAAFMAETLPAKRRMWVYWGATLVCLPMALSRLVLGVHWVSDLIGGALLGLVVCAITRLSYQRFVHVPLTPCPWPPLVVASLLLLVARIVWLPYV</sequence>
<dbReference type="SMART" id="SM00014">
    <property type="entry name" value="acidPPc"/>
    <property type="match status" value="1"/>
</dbReference>
<comment type="similarity">
    <text evidence="2">Belongs to the DedA family.</text>
</comment>
<proteinExistence type="inferred from homology"/>
<feature type="transmembrane region" description="Helical" evidence="7">
    <location>
        <begin position="417"/>
        <end position="435"/>
    </location>
</feature>
<evidence type="ECO:0000256" key="6">
    <source>
        <dbReference type="ARBA" id="ARBA00023136"/>
    </source>
</evidence>
<feature type="transmembrane region" description="Helical" evidence="7">
    <location>
        <begin position="390"/>
        <end position="411"/>
    </location>
</feature>
<dbReference type="Proteomes" id="UP000186806">
    <property type="component" value="Unassembled WGS sequence"/>
</dbReference>
<evidence type="ECO:0000313" key="9">
    <source>
        <dbReference type="EMBL" id="OLO12916.1"/>
    </source>
</evidence>
<feature type="transmembrane region" description="Helical" evidence="7">
    <location>
        <begin position="57"/>
        <end position="80"/>
    </location>
</feature>
<dbReference type="Gene3D" id="1.20.144.10">
    <property type="entry name" value="Phosphatidic acid phosphatase type 2/haloperoxidase"/>
    <property type="match status" value="1"/>
</dbReference>
<dbReference type="PANTHER" id="PTHR30353:SF15">
    <property type="entry name" value="INNER MEMBRANE PROTEIN YABI"/>
    <property type="match status" value="1"/>
</dbReference>
<feature type="transmembrane region" description="Helical" evidence="7">
    <location>
        <begin position="447"/>
        <end position="468"/>
    </location>
</feature>
<comment type="caution">
    <text evidence="9">The sequence shown here is derived from an EMBL/GenBank/DDBJ whole genome shotgun (WGS) entry which is preliminary data.</text>
</comment>
<feature type="transmembrane region" description="Helical" evidence="7">
    <location>
        <begin position="359"/>
        <end position="378"/>
    </location>
</feature>
<organism evidence="9 10">
    <name type="scientific">Chromohalobacter japonicus</name>
    <dbReference type="NCBI Taxonomy" id="223900"/>
    <lineage>
        <taxon>Bacteria</taxon>
        <taxon>Pseudomonadati</taxon>
        <taxon>Pseudomonadota</taxon>
        <taxon>Gammaproteobacteria</taxon>
        <taxon>Oceanospirillales</taxon>
        <taxon>Halomonadaceae</taxon>
        <taxon>Chromohalobacter</taxon>
    </lineage>
</organism>
<keyword evidence="3" id="KW-1003">Cell membrane</keyword>
<evidence type="ECO:0000256" key="4">
    <source>
        <dbReference type="ARBA" id="ARBA00022692"/>
    </source>
</evidence>
<evidence type="ECO:0000259" key="8">
    <source>
        <dbReference type="SMART" id="SM00014"/>
    </source>
</evidence>
<feature type="transmembrane region" description="Helical" evidence="7">
    <location>
        <begin position="319"/>
        <end position="339"/>
    </location>
</feature>
<dbReference type="InterPro" id="IPR000326">
    <property type="entry name" value="PAP2/HPO"/>
</dbReference>
<dbReference type="SUPFAM" id="SSF48317">
    <property type="entry name" value="Acid phosphatase/Vanadium-dependent haloperoxidase"/>
    <property type="match status" value="1"/>
</dbReference>
<evidence type="ECO:0000256" key="1">
    <source>
        <dbReference type="ARBA" id="ARBA00004651"/>
    </source>
</evidence>
<evidence type="ECO:0000256" key="5">
    <source>
        <dbReference type="ARBA" id="ARBA00022989"/>
    </source>
</evidence>
<feature type="transmembrane region" description="Helical" evidence="7">
    <location>
        <begin position="289"/>
        <end position="312"/>
    </location>
</feature>
<name>A0A1Q8TGZ2_9GAMM</name>
<accession>A0A1Q8TGZ2</accession>
<dbReference type="AlphaFoldDB" id="A0A1Q8TGZ2"/>
<dbReference type="InterPro" id="IPR032816">
    <property type="entry name" value="VTT_dom"/>
</dbReference>
<gene>
    <name evidence="9" type="ORF">BTW10_01485</name>
</gene>